<dbReference type="GO" id="GO:0005829">
    <property type="term" value="C:cytosol"/>
    <property type="evidence" value="ECO:0007669"/>
    <property type="project" value="TreeGrafter"/>
</dbReference>
<dbReference type="GO" id="GO:0000156">
    <property type="term" value="F:phosphorelay response regulator activity"/>
    <property type="evidence" value="ECO:0007669"/>
    <property type="project" value="TreeGrafter"/>
</dbReference>
<sequence>MVSILLVEDDKEIARIVQDHLNRQGMEVTWSSTGQEGWEDFQYDSYDLVLVDLMLPEMDGFQLCKNIRLRSDVPILIISAKQEDDSKIKGLDLGADDYVTKPFSLVELTARVQSHLRRYQRYKGVERTPETQSFTHGLRIDLERRAVFVEEKETPLTSKEFALLRLFVTHPRRTFSKGELYEHVWGEVDVAGNNTINVHIKSLRKKLGEQLKDPMWIETVWGTGYRFIGEAIS</sequence>
<keyword evidence="3" id="KW-0805">Transcription regulation</keyword>
<proteinExistence type="predicted"/>
<evidence type="ECO:0000259" key="8">
    <source>
        <dbReference type="PROSITE" id="PS50110"/>
    </source>
</evidence>
<dbReference type="GO" id="GO:0006355">
    <property type="term" value="P:regulation of DNA-templated transcription"/>
    <property type="evidence" value="ECO:0007669"/>
    <property type="project" value="InterPro"/>
</dbReference>
<dbReference type="Gene3D" id="3.40.50.2300">
    <property type="match status" value="1"/>
</dbReference>
<evidence type="ECO:0000256" key="1">
    <source>
        <dbReference type="ARBA" id="ARBA00022553"/>
    </source>
</evidence>
<name>A0A410MI13_9BACI</name>
<dbReference type="GO" id="GO:0000976">
    <property type="term" value="F:transcription cis-regulatory region binding"/>
    <property type="evidence" value="ECO:0007669"/>
    <property type="project" value="TreeGrafter"/>
</dbReference>
<feature type="domain" description="Response regulatory" evidence="8">
    <location>
        <begin position="3"/>
        <end position="116"/>
    </location>
</feature>
<dbReference type="SMART" id="SM00862">
    <property type="entry name" value="Trans_reg_C"/>
    <property type="match status" value="1"/>
</dbReference>
<dbReference type="Pfam" id="PF00486">
    <property type="entry name" value="Trans_reg_C"/>
    <property type="match status" value="1"/>
</dbReference>
<dbReference type="PANTHER" id="PTHR48111">
    <property type="entry name" value="REGULATOR OF RPOS"/>
    <property type="match status" value="1"/>
</dbReference>
<dbReference type="GO" id="GO:0032993">
    <property type="term" value="C:protein-DNA complex"/>
    <property type="evidence" value="ECO:0007669"/>
    <property type="project" value="TreeGrafter"/>
</dbReference>
<dbReference type="InterPro" id="IPR001867">
    <property type="entry name" value="OmpR/PhoB-type_DNA-bd"/>
</dbReference>
<feature type="DNA-binding region" description="OmpR/PhoB-type" evidence="7">
    <location>
        <begin position="129"/>
        <end position="229"/>
    </location>
</feature>
<protein>
    <submittedName>
        <fullName evidence="10">DNA-binding response regulator</fullName>
    </submittedName>
</protein>
<evidence type="ECO:0000313" key="11">
    <source>
        <dbReference type="Proteomes" id="UP000287756"/>
    </source>
</evidence>
<evidence type="ECO:0000256" key="4">
    <source>
        <dbReference type="ARBA" id="ARBA00023125"/>
    </source>
</evidence>
<dbReference type="AlphaFoldDB" id="A0A410MI13"/>
<dbReference type="InterPro" id="IPR036388">
    <property type="entry name" value="WH-like_DNA-bd_sf"/>
</dbReference>
<gene>
    <name evidence="10" type="ORF">HLI_19790</name>
</gene>
<keyword evidence="1 6" id="KW-0597">Phosphoprotein</keyword>
<dbReference type="Gene3D" id="1.10.10.10">
    <property type="entry name" value="Winged helix-like DNA-binding domain superfamily/Winged helix DNA-binding domain"/>
    <property type="match status" value="1"/>
</dbReference>
<dbReference type="PROSITE" id="PS50110">
    <property type="entry name" value="RESPONSE_REGULATORY"/>
    <property type="match status" value="1"/>
</dbReference>
<evidence type="ECO:0000256" key="5">
    <source>
        <dbReference type="ARBA" id="ARBA00023163"/>
    </source>
</evidence>
<accession>A0A410MI13</accession>
<dbReference type="SMART" id="SM00448">
    <property type="entry name" value="REC"/>
    <property type="match status" value="1"/>
</dbReference>
<evidence type="ECO:0000256" key="7">
    <source>
        <dbReference type="PROSITE-ProRule" id="PRU01091"/>
    </source>
</evidence>
<reference evidence="10 11" key="1">
    <citation type="submission" date="2018-01" db="EMBL/GenBank/DDBJ databases">
        <title>The whole genome sequencing and assembly of Halobacillus litoralis ERB031 strain.</title>
        <authorList>
            <person name="Lee S.-J."/>
            <person name="Park M.-K."/>
            <person name="Kim J.-Y."/>
            <person name="Lee Y.-J."/>
            <person name="Yi H."/>
            <person name="Bahn Y.-S."/>
            <person name="Kim J.F."/>
            <person name="Lee D.-W."/>
        </authorList>
    </citation>
    <scope>NUCLEOTIDE SEQUENCE [LARGE SCALE GENOMIC DNA]</scope>
    <source>
        <strain evidence="10 11">ERB 031</strain>
    </source>
</reference>
<dbReference type="CDD" id="cd00383">
    <property type="entry name" value="trans_reg_C"/>
    <property type="match status" value="1"/>
</dbReference>
<dbReference type="PANTHER" id="PTHR48111:SF26">
    <property type="entry name" value="STAGE 0 SPORULATION PROTEIN A HOMOLOG"/>
    <property type="match status" value="1"/>
</dbReference>
<dbReference type="Gene3D" id="6.10.250.690">
    <property type="match status" value="1"/>
</dbReference>
<evidence type="ECO:0000256" key="3">
    <source>
        <dbReference type="ARBA" id="ARBA00023015"/>
    </source>
</evidence>
<evidence type="ECO:0000256" key="6">
    <source>
        <dbReference type="PROSITE-ProRule" id="PRU00169"/>
    </source>
</evidence>
<keyword evidence="4 7" id="KW-0238">DNA-binding</keyword>
<organism evidence="10 11">
    <name type="scientific">Halobacillus litoralis</name>
    <dbReference type="NCBI Taxonomy" id="45668"/>
    <lineage>
        <taxon>Bacteria</taxon>
        <taxon>Bacillati</taxon>
        <taxon>Bacillota</taxon>
        <taxon>Bacilli</taxon>
        <taxon>Bacillales</taxon>
        <taxon>Bacillaceae</taxon>
        <taxon>Halobacillus</taxon>
    </lineage>
</organism>
<dbReference type="InterPro" id="IPR011006">
    <property type="entry name" value="CheY-like_superfamily"/>
</dbReference>
<evidence type="ECO:0000259" key="9">
    <source>
        <dbReference type="PROSITE" id="PS51755"/>
    </source>
</evidence>
<dbReference type="EMBL" id="CP026118">
    <property type="protein sequence ID" value="QAS54295.1"/>
    <property type="molecule type" value="Genomic_DNA"/>
</dbReference>
<dbReference type="OrthoDB" id="9790442at2"/>
<dbReference type="Proteomes" id="UP000287756">
    <property type="component" value="Chromosome"/>
</dbReference>
<evidence type="ECO:0000256" key="2">
    <source>
        <dbReference type="ARBA" id="ARBA00023012"/>
    </source>
</evidence>
<dbReference type="CDD" id="cd17574">
    <property type="entry name" value="REC_OmpR"/>
    <property type="match status" value="1"/>
</dbReference>
<dbReference type="SUPFAM" id="SSF52172">
    <property type="entry name" value="CheY-like"/>
    <property type="match status" value="1"/>
</dbReference>
<keyword evidence="5" id="KW-0804">Transcription</keyword>
<dbReference type="InterPro" id="IPR039420">
    <property type="entry name" value="WalR-like"/>
</dbReference>
<evidence type="ECO:0000313" key="10">
    <source>
        <dbReference type="EMBL" id="QAS54295.1"/>
    </source>
</evidence>
<feature type="modified residue" description="4-aspartylphosphate" evidence="6">
    <location>
        <position position="52"/>
    </location>
</feature>
<dbReference type="KEGG" id="hli:HLI_19790"/>
<dbReference type="PROSITE" id="PS51755">
    <property type="entry name" value="OMPR_PHOB"/>
    <property type="match status" value="1"/>
</dbReference>
<dbReference type="FunFam" id="3.40.50.2300:FF:000001">
    <property type="entry name" value="DNA-binding response regulator PhoB"/>
    <property type="match status" value="1"/>
</dbReference>
<feature type="domain" description="OmpR/PhoB-type" evidence="9">
    <location>
        <begin position="129"/>
        <end position="229"/>
    </location>
</feature>
<dbReference type="Pfam" id="PF00072">
    <property type="entry name" value="Response_reg"/>
    <property type="match status" value="1"/>
</dbReference>
<dbReference type="InterPro" id="IPR001789">
    <property type="entry name" value="Sig_transdc_resp-reg_receiver"/>
</dbReference>
<keyword evidence="2" id="KW-0902">Two-component regulatory system</keyword>